<accession>A0A0H3FH17</accession>
<dbReference type="OrthoDB" id="9803907at2"/>
<dbReference type="AlphaFoldDB" id="A0A0H3FH17"/>
<evidence type="ECO:0000313" key="1">
    <source>
        <dbReference type="EMBL" id="ADW76552.1"/>
    </source>
</evidence>
<dbReference type="Proteomes" id="UP000007257">
    <property type="component" value="Plasmid pRAHAQ01"/>
</dbReference>
<organism evidence="1 2">
    <name type="scientific">Rahnella sp. (strain Y9602)</name>
    <dbReference type="NCBI Taxonomy" id="2703885"/>
    <lineage>
        <taxon>Bacteria</taxon>
        <taxon>Pseudomonadati</taxon>
        <taxon>Pseudomonadota</taxon>
        <taxon>Gammaproteobacteria</taxon>
        <taxon>Enterobacterales</taxon>
        <taxon>Yersiniaceae</taxon>
        <taxon>Rahnella</taxon>
    </lineage>
</organism>
<gene>
    <name evidence="1" type="ordered locus">Rahaq_4977</name>
</gene>
<reference evidence="2" key="1">
    <citation type="submission" date="2011-01" db="EMBL/GenBank/DDBJ databases">
        <title>Complete sequence of plasmid1 of Rahnella sp. Y9602.</title>
        <authorList>
            <consortium name="US DOE Joint Genome Institute"/>
            <person name="Lucas S."/>
            <person name="Copeland A."/>
            <person name="Lapidus A."/>
            <person name="Cheng J.-F."/>
            <person name="Goodwin L."/>
            <person name="Pitluck S."/>
            <person name="Lu M."/>
            <person name="Detter J.C."/>
            <person name="Han C."/>
            <person name="Tapia R."/>
            <person name="Land M."/>
            <person name="Hauser L."/>
            <person name="Kyrpides N."/>
            <person name="Ivanova N."/>
            <person name="Ovchinnikova G."/>
            <person name="Pagani I."/>
            <person name="Sobecky P.A."/>
            <person name="Martinez R.J."/>
            <person name="Woyke T."/>
        </authorList>
    </citation>
    <scope>NUCLEOTIDE SEQUENCE [LARGE SCALE GENOMIC DNA]</scope>
    <source>
        <strain evidence="2">Y9602</strain>
        <plasmid evidence="2">pRAHAQ01</plasmid>
    </source>
</reference>
<reference evidence="1 2" key="2">
    <citation type="journal article" date="2012" name="J. Bacteriol.">
        <title>Complete Genome Sequence of Rahnella sp. Strain Y9602, a Gammaproteobacterium Isolate from Metal- and Radionuclide-Contaminated Soil.</title>
        <authorList>
            <person name="Martinez R.J."/>
            <person name="Bruce D."/>
            <person name="Detter C."/>
            <person name="Goodwin L.A."/>
            <person name="Han J."/>
            <person name="Han C.S."/>
            <person name="Held B."/>
            <person name="Land M.L."/>
            <person name="Mikhailova N."/>
            <person name="Nolan M."/>
            <person name="Pennacchio L."/>
            <person name="Pitluck S."/>
            <person name="Tapia R."/>
            <person name="Woyke T."/>
            <person name="Sobecky P.A."/>
        </authorList>
    </citation>
    <scope>NUCLEOTIDE SEQUENCE [LARGE SCALE GENOMIC DNA]</scope>
    <source>
        <strain evidence="1 2">Y9602</strain>
        <plasmid evidence="1 2">pRAHAQ01</plasmid>
    </source>
</reference>
<proteinExistence type="predicted"/>
<sequence length="60" mass="6849">MTIMTVDRLKRIQKCMDVYVITKLYCPECGAYLEGGDGENKDCLCGWKQPIADKYSEVKP</sequence>
<keyword evidence="1" id="KW-0614">Plasmid</keyword>
<name>A0A0H3FH17_RAHSY</name>
<dbReference type="EMBL" id="CP002506">
    <property type="protein sequence ID" value="ADW76552.1"/>
    <property type="molecule type" value="Genomic_DNA"/>
</dbReference>
<dbReference type="HOGENOM" id="CLU_2938416_0_0_6"/>
<dbReference type="RefSeq" id="WP_013578233.1">
    <property type="nucleotide sequence ID" value="NC_015062.1"/>
</dbReference>
<geneLocation type="plasmid" evidence="1 2">
    <name>pRAHAQ01</name>
</geneLocation>
<dbReference type="KEGG" id="rah:Rahaq_4977"/>
<evidence type="ECO:0000313" key="2">
    <source>
        <dbReference type="Proteomes" id="UP000007257"/>
    </source>
</evidence>
<protein>
    <submittedName>
        <fullName evidence="1">Uncharacterized protein</fullName>
    </submittedName>
</protein>